<evidence type="ECO:0000259" key="1">
    <source>
        <dbReference type="Pfam" id="PF18070"/>
    </source>
</evidence>
<evidence type="ECO:0000259" key="2">
    <source>
        <dbReference type="Pfam" id="PF21574"/>
    </source>
</evidence>
<dbReference type="Pfam" id="PF18070">
    <property type="entry name" value="Cas9_PI2"/>
    <property type="match status" value="1"/>
</dbReference>
<evidence type="ECO:0008006" key="5">
    <source>
        <dbReference type="Google" id="ProtNLM"/>
    </source>
</evidence>
<sequence length="151" mass="18020">MKLSQKSFRFDVYHTSTGYKMVPLTYLDVKKKDTYYYIPDKTYKVLLQKKNIDQDAKFIGSFYYNDLIKFNEEMFKVIGVNNIKTNKIELDMIDIRYKEYCELNDIKKTPRIIKIISKNTNQIEKYTTDILGNLYKATPPKKPQLIFKRGI</sequence>
<proteinExistence type="predicted"/>
<dbReference type="InterPro" id="IPR040555">
    <property type="entry name" value="Cas9_PI2"/>
</dbReference>
<evidence type="ECO:0000313" key="4">
    <source>
        <dbReference type="Proteomes" id="UP001197626"/>
    </source>
</evidence>
<accession>A0ABY3PFK6</accession>
<evidence type="ECO:0000313" key="3">
    <source>
        <dbReference type="EMBL" id="UEX91103.1"/>
    </source>
</evidence>
<keyword evidence="4" id="KW-1185">Reference proteome</keyword>
<feature type="domain" description="CRISPR-associated endonuclease Cas9 PI" evidence="2">
    <location>
        <begin position="66"/>
        <end position="128"/>
    </location>
</feature>
<dbReference type="EMBL" id="CP086654">
    <property type="protein sequence ID" value="UEX91103.1"/>
    <property type="molecule type" value="Genomic_DNA"/>
</dbReference>
<dbReference type="Pfam" id="PF21574">
    <property type="entry name" value="Cas9_PI_C"/>
    <property type="match status" value="1"/>
</dbReference>
<organism evidence="3 4">
    <name type="scientific">Staphylococcus ratti</name>
    <dbReference type="NCBI Taxonomy" id="2892440"/>
    <lineage>
        <taxon>Bacteria</taxon>
        <taxon>Bacillati</taxon>
        <taxon>Bacillota</taxon>
        <taxon>Bacilli</taxon>
        <taxon>Bacillales</taxon>
        <taxon>Staphylococcaceae</taxon>
        <taxon>Staphylococcus</taxon>
    </lineage>
</organism>
<reference evidence="3 4" key="1">
    <citation type="journal article" date="2022" name="Pathogens">
        <title>Staphylococcus ratti sp. nov. Isolated from a Lab Rat.</title>
        <authorList>
            <person name="Kovarovic V."/>
            <person name="Sedlacek I."/>
            <person name="Petras P."/>
            <person name="Kralova S."/>
            <person name="Maslanova I."/>
            <person name="Svec P."/>
            <person name="Neumann-Schaal M."/>
            <person name="Botka T."/>
            <person name="Gelbicova T."/>
            <person name="Stankova E."/>
            <person name="Doskar J."/>
            <person name="Pantucek R."/>
        </authorList>
    </citation>
    <scope>NUCLEOTIDE SEQUENCE [LARGE SCALE GENOMIC DNA]</scope>
    <source>
        <strain evidence="3 4">CCM 9025</strain>
    </source>
</reference>
<dbReference type="InterPro" id="IPR049473">
    <property type="entry name" value="Cas9_PI_C"/>
</dbReference>
<dbReference type="Proteomes" id="UP001197626">
    <property type="component" value="Chromosome"/>
</dbReference>
<name>A0ABY3PFK6_9STAP</name>
<protein>
    <recommendedName>
        <fullName evidence="5">Phage protein</fullName>
    </recommendedName>
</protein>
<gene>
    <name evidence="3" type="ORF">LN051_00610</name>
</gene>
<feature type="domain" description="Cas9 PI" evidence="1">
    <location>
        <begin position="8"/>
        <end position="63"/>
    </location>
</feature>